<evidence type="ECO:0000313" key="1">
    <source>
        <dbReference type="EMBL" id="KAI4316564.1"/>
    </source>
</evidence>
<proteinExistence type="predicted"/>
<accession>A0ACB9LZC1</accession>
<keyword evidence="2" id="KW-1185">Reference proteome</keyword>
<name>A0ACB9LZC1_BAUVA</name>
<comment type="caution">
    <text evidence="1">The sequence shown here is derived from an EMBL/GenBank/DDBJ whole genome shotgun (WGS) entry which is preliminary data.</text>
</comment>
<dbReference type="EMBL" id="CM039435">
    <property type="protein sequence ID" value="KAI4316564.1"/>
    <property type="molecule type" value="Genomic_DNA"/>
</dbReference>
<organism evidence="1 2">
    <name type="scientific">Bauhinia variegata</name>
    <name type="common">Purple orchid tree</name>
    <name type="synonym">Phanera variegata</name>
    <dbReference type="NCBI Taxonomy" id="167791"/>
    <lineage>
        <taxon>Eukaryota</taxon>
        <taxon>Viridiplantae</taxon>
        <taxon>Streptophyta</taxon>
        <taxon>Embryophyta</taxon>
        <taxon>Tracheophyta</taxon>
        <taxon>Spermatophyta</taxon>
        <taxon>Magnoliopsida</taxon>
        <taxon>eudicotyledons</taxon>
        <taxon>Gunneridae</taxon>
        <taxon>Pentapetalae</taxon>
        <taxon>rosids</taxon>
        <taxon>fabids</taxon>
        <taxon>Fabales</taxon>
        <taxon>Fabaceae</taxon>
        <taxon>Cercidoideae</taxon>
        <taxon>Cercideae</taxon>
        <taxon>Bauhiniinae</taxon>
        <taxon>Bauhinia</taxon>
    </lineage>
</organism>
<sequence>MGRAPCCDKANVNRGPWFPEEDAALKSYIEAHGTGGNWIALPKKAGLRRCGKSCRLRWLNYLRPDIKHGGFTEEEDNIICTLYGQMGSRWSAIASQLSGRTDNEVKNYWNTKLKKKLKAGQVSLNTTIDAVTAATTPLLIQTAETQNSEFSSSQNQSFSSSSLSILTDSNFGFNINPQTISFGPVQLYSQGFVDISETGANSKNSRTLSLSREGSSISDSSPIALESKSLTLTEQGSDETLMDFDFGFHWDFVNGLYYQEKAGELAPDCYPNQLVDFTYADIKP</sequence>
<evidence type="ECO:0000313" key="2">
    <source>
        <dbReference type="Proteomes" id="UP000828941"/>
    </source>
</evidence>
<protein>
    <submittedName>
        <fullName evidence="1">Uncharacterized protein</fullName>
    </submittedName>
</protein>
<gene>
    <name evidence="1" type="ORF">L6164_024536</name>
</gene>
<dbReference type="Proteomes" id="UP000828941">
    <property type="component" value="Chromosome 10"/>
</dbReference>
<reference evidence="1 2" key="1">
    <citation type="journal article" date="2022" name="DNA Res.">
        <title>Chromosomal-level genome assembly of the orchid tree Bauhinia variegata (Leguminosae; Cercidoideae) supports the allotetraploid origin hypothesis of Bauhinia.</title>
        <authorList>
            <person name="Zhong Y."/>
            <person name="Chen Y."/>
            <person name="Zheng D."/>
            <person name="Pang J."/>
            <person name="Liu Y."/>
            <person name="Luo S."/>
            <person name="Meng S."/>
            <person name="Qian L."/>
            <person name="Wei D."/>
            <person name="Dai S."/>
            <person name="Zhou R."/>
        </authorList>
    </citation>
    <scope>NUCLEOTIDE SEQUENCE [LARGE SCALE GENOMIC DNA]</scope>
    <source>
        <strain evidence="1">BV-YZ2020</strain>
    </source>
</reference>